<evidence type="ECO:0000256" key="1">
    <source>
        <dbReference type="ARBA" id="ARBA00004442"/>
    </source>
</evidence>
<evidence type="ECO:0000256" key="3">
    <source>
        <dbReference type="ARBA" id="ARBA00022448"/>
    </source>
</evidence>
<evidence type="ECO:0000256" key="8">
    <source>
        <dbReference type="SAM" id="Coils"/>
    </source>
</evidence>
<accession>A0A137RJX1</accession>
<dbReference type="GO" id="GO:1990281">
    <property type="term" value="C:efflux pump complex"/>
    <property type="evidence" value="ECO:0007669"/>
    <property type="project" value="TreeGrafter"/>
</dbReference>
<sequence length="459" mass="51655">MIKKLLIFSLLLSVTLGFSQQQKEYSFSLQEAVTFALDSNYASINARRDIAKAIKQKWETTASGLPQIDANVSYNNNLKQPVTLLPAEITGGEPGTFVPVTFGTKQNANAVATLNQLIFDGSYLVGLKAAKSFLRYSENINEKTRLEVRKGVINAYGSVLLAQELVAIFEKNKSNLEENLNETRKIFENGLAEEESVEQLEITLLDIETQLNNARRSQAIAKQMFNLALGIDVEAPITLTDDLDELANQNISLALLDASLNIEDNADYKIAQNLIEQRYFENRLEKSKFLPSLSAFVNYGTSANSDDFTFFNGDQKWFQSSVLGVSLNIPIFSSGMRSAANQRTKIALDQAKTDFEQTQQQIKLDLTTAQSNYQFAIENYENSKKNLALSERIENKNQIKFTEGLSTSFDLRQAQTQLYTAQQQYFQAMLEVINEKANLETVLNIPQLRINSEEIKDKY</sequence>
<dbReference type="PANTHER" id="PTHR30026">
    <property type="entry name" value="OUTER MEMBRANE PROTEIN TOLC"/>
    <property type="match status" value="1"/>
</dbReference>
<evidence type="ECO:0000313" key="10">
    <source>
        <dbReference type="EMBL" id="KXO00475.1"/>
    </source>
</evidence>
<feature type="chain" id="PRO_5007479808" evidence="9">
    <location>
        <begin position="20"/>
        <end position="459"/>
    </location>
</feature>
<dbReference type="GO" id="GO:0009279">
    <property type="term" value="C:cell outer membrane"/>
    <property type="evidence" value="ECO:0007669"/>
    <property type="project" value="UniProtKB-SubCell"/>
</dbReference>
<dbReference type="RefSeq" id="WP_062620010.1">
    <property type="nucleotide sequence ID" value="NZ_JRWG01000002.1"/>
</dbReference>
<evidence type="ECO:0000256" key="5">
    <source>
        <dbReference type="ARBA" id="ARBA00022692"/>
    </source>
</evidence>
<evidence type="ECO:0000256" key="6">
    <source>
        <dbReference type="ARBA" id="ARBA00023136"/>
    </source>
</evidence>
<reference evidence="10 11" key="2">
    <citation type="journal article" date="2016" name="Int. J. Syst. Evol. Microbiol.">
        <title>Vitellibacter aquimaris sp. nov., a marine bacterium isolated from seawater.</title>
        <authorList>
            <person name="Thevarajoo S."/>
            <person name="Selvaratnam C."/>
            <person name="Goh K.M."/>
            <person name="Hong K.W."/>
            <person name="Chan X.Y."/>
            <person name="Chan K.G."/>
            <person name="Chong C.S."/>
        </authorList>
    </citation>
    <scope>NUCLEOTIDE SEQUENCE [LARGE SCALE GENOMIC DNA]</scope>
    <source>
        <strain evidence="10 11">D-24</strain>
    </source>
</reference>
<keyword evidence="4" id="KW-1134">Transmembrane beta strand</keyword>
<comment type="caution">
    <text evidence="10">The sequence shown here is derived from an EMBL/GenBank/DDBJ whole genome shotgun (WGS) entry which is preliminary data.</text>
</comment>
<comment type="similarity">
    <text evidence="2">Belongs to the outer membrane factor (OMF) (TC 1.B.17) family.</text>
</comment>
<dbReference type="Gene3D" id="1.20.1600.10">
    <property type="entry name" value="Outer membrane efflux proteins (OEP)"/>
    <property type="match status" value="1"/>
</dbReference>
<evidence type="ECO:0000256" key="4">
    <source>
        <dbReference type="ARBA" id="ARBA00022452"/>
    </source>
</evidence>
<keyword evidence="11" id="KW-1185">Reference proteome</keyword>
<feature type="coiled-coil region" evidence="8">
    <location>
        <begin position="166"/>
        <end position="217"/>
    </location>
</feature>
<proteinExistence type="inferred from homology"/>
<dbReference type="EMBL" id="JRWG01000002">
    <property type="protein sequence ID" value="KXO00475.1"/>
    <property type="molecule type" value="Genomic_DNA"/>
</dbReference>
<dbReference type="Pfam" id="PF02321">
    <property type="entry name" value="OEP"/>
    <property type="match status" value="2"/>
</dbReference>
<dbReference type="STRING" id="1548749.LS48_03435"/>
<keyword evidence="3" id="KW-0813">Transport</keyword>
<keyword evidence="6" id="KW-0472">Membrane</keyword>
<protein>
    <submittedName>
        <fullName evidence="10">Transporter</fullName>
    </submittedName>
</protein>
<dbReference type="SUPFAM" id="SSF56954">
    <property type="entry name" value="Outer membrane efflux proteins (OEP)"/>
    <property type="match status" value="1"/>
</dbReference>
<keyword evidence="8" id="KW-0175">Coiled coil</keyword>
<dbReference type="AlphaFoldDB" id="A0A137RJX1"/>
<organism evidence="10 11">
    <name type="scientific">Aequorivita aquimaris</name>
    <dbReference type="NCBI Taxonomy" id="1548749"/>
    <lineage>
        <taxon>Bacteria</taxon>
        <taxon>Pseudomonadati</taxon>
        <taxon>Bacteroidota</taxon>
        <taxon>Flavobacteriia</taxon>
        <taxon>Flavobacteriales</taxon>
        <taxon>Flavobacteriaceae</taxon>
        <taxon>Aequorivita</taxon>
    </lineage>
</organism>
<dbReference type="GO" id="GO:0015288">
    <property type="term" value="F:porin activity"/>
    <property type="evidence" value="ECO:0007669"/>
    <property type="project" value="TreeGrafter"/>
</dbReference>
<keyword evidence="5" id="KW-0812">Transmembrane</keyword>
<evidence type="ECO:0000256" key="2">
    <source>
        <dbReference type="ARBA" id="ARBA00007613"/>
    </source>
</evidence>
<dbReference type="GO" id="GO:0015562">
    <property type="term" value="F:efflux transmembrane transporter activity"/>
    <property type="evidence" value="ECO:0007669"/>
    <property type="project" value="InterPro"/>
</dbReference>
<feature type="signal peptide" evidence="9">
    <location>
        <begin position="1"/>
        <end position="19"/>
    </location>
</feature>
<evidence type="ECO:0000256" key="9">
    <source>
        <dbReference type="SAM" id="SignalP"/>
    </source>
</evidence>
<gene>
    <name evidence="10" type="ORF">LS48_03435</name>
</gene>
<comment type="subcellular location">
    <subcellularLocation>
        <location evidence="1">Cell outer membrane</location>
    </subcellularLocation>
</comment>
<dbReference type="InterPro" id="IPR003423">
    <property type="entry name" value="OMP_efflux"/>
</dbReference>
<evidence type="ECO:0000313" key="11">
    <source>
        <dbReference type="Proteomes" id="UP000070138"/>
    </source>
</evidence>
<dbReference type="PANTHER" id="PTHR30026:SF20">
    <property type="entry name" value="OUTER MEMBRANE PROTEIN TOLC"/>
    <property type="match status" value="1"/>
</dbReference>
<dbReference type="OrthoDB" id="367883at2"/>
<dbReference type="InterPro" id="IPR051906">
    <property type="entry name" value="TolC-like"/>
</dbReference>
<keyword evidence="9" id="KW-0732">Signal</keyword>
<dbReference type="PATRIC" id="fig|1548749.3.peg.731"/>
<name>A0A137RJX1_9FLAO</name>
<dbReference type="Proteomes" id="UP000070138">
    <property type="component" value="Unassembled WGS sequence"/>
</dbReference>
<evidence type="ECO:0000256" key="7">
    <source>
        <dbReference type="ARBA" id="ARBA00023237"/>
    </source>
</evidence>
<keyword evidence="7" id="KW-0998">Cell outer membrane</keyword>
<reference evidence="11" key="1">
    <citation type="submission" date="2014-10" db="EMBL/GenBank/DDBJ databases">
        <title>Genome sequencing of Vitellibacter sp. D-24.</title>
        <authorList>
            <person name="Thevarajoo S."/>
            <person name="Selvaratnam C."/>
            <person name="Goh K.M."/>
            <person name="Chong C.S."/>
        </authorList>
    </citation>
    <scope>NUCLEOTIDE SEQUENCE [LARGE SCALE GENOMIC DNA]</scope>
    <source>
        <strain evidence="11">D-24</strain>
    </source>
</reference>